<feature type="transmembrane region" description="Helical" evidence="1">
    <location>
        <begin position="118"/>
        <end position="141"/>
    </location>
</feature>
<dbReference type="InterPro" id="IPR006976">
    <property type="entry name" value="VanZ-like"/>
</dbReference>
<keyword evidence="1" id="KW-0812">Transmembrane</keyword>
<evidence type="ECO:0000259" key="2">
    <source>
        <dbReference type="Pfam" id="PF04892"/>
    </source>
</evidence>
<evidence type="ECO:0000313" key="4">
    <source>
        <dbReference type="Proteomes" id="UP000490800"/>
    </source>
</evidence>
<feature type="domain" description="VanZ-like" evidence="2">
    <location>
        <begin position="41"/>
        <end position="170"/>
    </location>
</feature>
<dbReference type="OrthoDB" id="9805025at2"/>
<protein>
    <recommendedName>
        <fullName evidence="2">VanZ-like domain-containing protein</fullName>
    </recommendedName>
</protein>
<dbReference type="PANTHER" id="PTHR36834">
    <property type="entry name" value="MEMBRANE PROTEIN-RELATED"/>
    <property type="match status" value="1"/>
</dbReference>
<keyword evidence="1" id="KW-0472">Membrane</keyword>
<comment type="caution">
    <text evidence="3">The sequence shown here is derived from an EMBL/GenBank/DDBJ whole genome shotgun (WGS) entry which is preliminary data.</text>
</comment>
<evidence type="ECO:0000256" key="1">
    <source>
        <dbReference type="SAM" id="Phobius"/>
    </source>
</evidence>
<accession>A0A7X3FHW8</accession>
<dbReference type="AlphaFoldDB" id="A0A7X3FHW8"/>
<sequence>MLRFHILYIILSLPVYLIFVYLQQRKNNPKVYISLIFHGIFYIYVCYVIKYTLFPIPVNENYLSLVRPGTTFKQNISMQPLWLSGHFSFTKEHALNILMTIPFGFIINYLIKPRGSARILMLGVLVGICIELIQFGISVLLNYPYRIIDSNDVVMNLTGVVAGYLIFRVISSVYIRLVDTLHMKHNSFTQYIYDCGKTY</sequence>
<feature type="transmembrane region" description="Helical" evidence="1">
    <location>
        <begin position="31"/>
        <end position="53"/>
    </location>
</feature>
<feature type="transmembrane region" description="Helical" evidence="1">
    <location>
        <begin position="6"/>
        <end position="22"/>
    </location>
</feature>
<evidence type="ECO:0000313" key="3">
    <source>
        <dbReference type="EMBL" id="MVO99912.1"/>
    </source>
</evidence>
<dbReference type="RefSeq" id="WP_157335250.1">
    <property type="nucleotide sequence ID" value="NZ_RHLK01000004.1"/>
</dbReference>
<name>A0A7X3FHW8_9BACL</name>
<organism evidence="3 4">
    <name type="scientific">Paenibacillus lutrae</name>
    <dbReference type="NCBI Taxonomy" id="2078573"/>
    <lineage>
        <taxon>Bacteria</taxon>
        <taxon>Bacillati</taxon>
        <taxon>Bacillota</taxon>
        <taxon>Bacilli</taxon>
        <taxon>Bacillales</taxon>
        <taxon>Paenibacillaceae</taxon>
        <taxon>Paenibacillus</taxon>
    </lineage>
</organism>
<feature type="transmembrane region" description="Helical" evidence="1">
    <location>
        <begin position="93"/>
        <end position="111"/>
    </location>
</feature>
<proteinExistence type="predicted"/>
<keyword evidence="1" id="KW-1133">Transmembrane helix</keyword>
<dbReference type="InterPro" id="IPR053150">
    <property type="entry name" value="Teicoplanin_resist-assoc"/>
</dbReference>
<keyword evidence="4" id="KW-1185">Reference proteome</keyword>
<reference evidence="3 4" key="1">
    <citation type="journal article" date="2019" name="Microorganisms">
        <title>Paenibacillus lutrae sp. nov., A Chitinolytic Species Isolated from A River Otter in Castril Natural Park, Granada, Spain.</title>
        <authorList>
            <person name="Rodriguez M."/>
            <person name="Reina J.C."/>
            <person name="Bejar V."/>
            <person name="Llamas I."/>
        </authorList>
    </citation>
    <scope>NUCLEOTIDE SEQUENCE [LARGE SCALE GENOMIC DNA]</scope>
    <source>
        <strain evidence="3 4">N10</strain>
    </source>
</reference>
<dbReference type="EMBL" id="RHLK01000004">
    <property type="protein sequence ID" value="MVO99912.1"/>
    <property type="molecule type" value="Genomic_DNA"/>
</dbReference>
<dbReference type="Pfam" id="PF04892">
    <property type="entry name" value="VanZ"/>
    <property type="match status" value="1"/>
</dbReference>
<feature type="transmembrane region" description="Helical" evidence="1">
    <location>
        <begin position="153"/>
        <end position="175"/>
    </location>
</feature>
<dbReference type="Proteomes" id="UP000490800">
    <property type="component" value="Unassembled WGS sequence"/>
</dbReference>
<gene>
    <name evidence="3" type="ORF">EDM21_10280</name>
</gene>
<dbReference type="PANTHER" id="PTHR36834:SF1">
    <property type="entry name" value="INTEGRAL MEMBRANE PROTEIN"/>
    <property type="match status" value="1"/>
</dbReference>